<dbReference type="GO" id="GO:0016757">
    <property type="term" value="F:glycosyltransferase activity"/>
    <property type="evidence" value="ECO:0007669"/>
    <property type="project" value="UniProtKB-KW"/>
</dbReference>
<dbReference type="InterPro" id="IPR001296">
    <property type="entry name" value="Glyco_trans_1"/>
</dbReference>
<proteinExistence type="predicted"/>
<feature type="domain" description="Glycosyl transferase family 1" evidence="1">
    <location>
        <begin position="195"/>
        <end position="256"/>
    </location>
</feature>
<dbReference type="Pfam" id="PF00534">
    <property type="entry name" value="Glycos_transf_1"/>
    <property type="match status" value="1"/>
</dbReference>
<dbReference type="EMBL" id="JAYFUH010000260">
    <property type="protein sequence ID" value="MEA5669563.1"/>
    <property type="molecule type" value="Genomic_DNA"/>
</dbReference>
<gene>
    <name evidence="2" type="ORF">VA603_18690</name>
</gene>
<dbReference type="SUPFAM" id="SSF53756">
    <property type="entry name" value="UDP-Glycosyltransferase/glycogen phosphorylase"/>
    <property type="match status" value="1"/>
</dbReference>
<keyword evidence="3" id="KW-1185">Reference proteome</keyword>
<sequence>MGLPQVRLISRENGVGLSRDLDLMAGLLAGQARVERLGIGGRSRMRLQELGLWGRRLLHGKAPLQLFAERVYRRCLPLAERNLLVPNPEWFLERWLPLLPAFDAVLCKTRHAERIFHALGCDARYIGFTSPDRMQAAVPRQRVFLHLAGRSSAKGTQALLATWQRHPHWPLLVVVQHPKIATAKVVAANIDHRIAYLDDAALQALQNQCLFHVCPSETEGFGHYLMEGLSVGAVVLTTDAEPMAELVAAQRGIHIPVAGSRTDGLARRYFVDGEGIAAAVEQALALDAAALARLSHAARSYYLCNDQAFARRFQREVLAWTRSAAALPLAEVER</sequence>
<organism evidence="2 3">
    <name type="scientific">Stenotrophomonas capsici</name>
    <dbReference type="NCBI Taxonomy" id="3110230"/>
    <lineage>
        <taxon>Bacteria</taxon>
        <taxon>Pseudomonadati</taxon>
        <taxon>Pseudomonadota</taxon>
        <taxon>Gammaproteobacteria</taxon>
        <taxon>Lysobacterales</taxon>
        <taxon>Lysobacteraceae</taxon>
        <taxon>Stenotrophomonas</taxon>
    </lineage>
</organism>
<keyword evidence="2" id="KW-0328">Glycosyltransferase</keyword>
<accession>A0ABU5V9X0</accession>
<reference evidence="2 3" key="1">
    <citation type="submission" date="2023-12" db="EMBL/GenBank/DDBJ databases">
        <title>Stenotrophomonas guangdongensis sp. nov., isolated from wilted pepper plants (Capsicum annuum).</title>
        <authorList>
            <person name="Qiu M."/>
            <person name="Li Y."/>
            <person name="Liu Q."/>
            <person name="Zhang X."/>
            <person name="Huang Y."/>
            <person name="Guo R."/>
            <person name="Hu M."/>
            <person name="Zhou J."/>
            <person name="Zhou X."/>
        </authorList>
    </citation>
    <scope>NUCLEOTIDE SEQUENCE [LARGE SCALE GENOMIC DNA]</scope>
    <source>
        <strain evidence="2 3">MH1</strain>
    </source>
</reference>
<evidence type="ECO:0000259" key="1">
    <source>
        <dbReference type="Pfam" id="PF00534"/>
    </source>
</evidence>
<protein>
    <submittedName>
        <fullName evidence="2">Glycosyltransferase</fullName>
        <ecNumber evidence="2">2.4.-.-</ecNumber>
    </submittedName>
</protein>
<dbReference type="Proteomes" id="UP001301653">
    <property type="component" value="Unassembled WGS sequence"/>
</dbReference>
<comment type="caution">
    <text evidence="2">The sequence shown here is derived from an EMBL/GenBank/DDBJ whole genome shotgun (WGS) entry which is preliminary data.</text>
</comment>
<evidence type="ECO:0000313" key="2">
    <source>
        <dbReference type="EMBL" id="MEA5669563.1"/>
    </source>
</evidence>
<dbReference type="Gene3D" id="3.40.50.2000">
    <property type="entry name" value="Glycogen Phosphorylase B"/>
    <property type="match status" value="1"/>
</dbReference>
<evidence type="ECO:0000313" key="3">
    <source>
        <dbReference type="Proteomes" id="UP001301653"/>
    </source>
</evidence>
<dbReference type="EC" id="2.4.-.-" evidence="2"/>
<name>A0ABU5V9X0_9GAMM</name>
<keyword evidence="2" id="KW-0808">Transferase</keyword>